<dbReference type="Proteomes" id="UP000031057">
    <property type="component" value="Unassembled WGS sequence"/>
</dbReference>
<dbReference type="PROSITE" id="PS51257">
    <property type="entry name" value="PROKAR_LIPOPROTEIN"/>
    <property type="match status" value="1"/>
</dbReference>
<keyword evidence="1" id="KW-0732">Signal</keyword>
<dbReference type="OrthoDB" id="7507228at2"/>
<dbReference type="Pfam" id="PF02469">
    <property type="entry name" value="Fasciclin"/>
    <property type="match status" value="1"/>
</dbReference>
<dbReference type="AlphaFoldDB" id="A0A0B1ZTK4"/>
<dbReference type="SMART" id="SM00554">
    <property type="entry name" value="FAS1"/>
    <property type="match status" value="1"/>
</dbReference>
<proteinExistence type="predicted"/>
<dbReference type="STRING" id="1348853.LK12_06620"/>
<reference evidence="3 4" key="1">
    <citation type="submission" date="2014-10" db="EMBL/GenBank/DDBJ databases">
        <title>Genome sequence of Novosphingobium malaysiense MUSC 273(T).</title>
        <authorList>
            <person name="Lee L.-H."/>
        </authorList>
    </citation>
    <scope>NUCLEOTIDE SEQUENCE [LARGE SCALE GENOMIC DNA]</scope>
    <source>
        <strain evidence="3 4">MUSC 273</strain>
    </source>
</reference>
<comment type="caution">
    <text evidence="3">The sequence shown here is derived from an EMBL/GenBank/DDBJ whole genome shotgun (WGS) entry which is preliminary data.</text>
</comment>
<feature type="signal peptide" evidence="1">
    <location>
        <begin position="1"/>
        <end position="19"/>
    </location>
</feature>
<gene>
    <name evidence="3" type="ORF">LK12_06620</name>
</gene>
<dbReference type="RefSeq" id="WP_039280894.1">
    <property type="nucleotide sequence ID" value="NZ_JTDI01000002.1"/>
</dbReference>
<dbReference type="PROSITE" id="PS50213">
    <property type="entry name" value="FAS1"/>
    <property type="match status" value="1"/>
</dbReference>
<keyword evidence="4" id="KW-1185">Reference proteome</keyword>
<dbReference type="EMBL" id="JTDI01000002">
    <property type="protein sequence ID" value="KHK92468.1"/>
    <property type="molecule type" value="Genomic_DNA"/>
</dbReference>
<accession>A0A0B1ZTK4</accession>
<protein>
    <recommendedName>
        <fullName evidence="2">FAS1 domain-containing protein</fullName>
    </recommendedName>
</protein>
<dbReference type="SUPFAM" id="SSF82153">
    <property type="entry name" value="FAS1 domain"/>
    <property type="match status" value="1"/>
</dbReference>
<dbReference type="InterPro" id="IPR000782">
    <property type="entry name" value="FAS1_domain"/>
</dbReference>
<evidence type="ECO:0000259" key="2">
    <source>
        <dbReference type="PROSITE" id="PS50213"/>
    </source>
</evidence>
<evidence type="ECO:0000313" key="4">
    <source>
        <dbReference type="Proteomes" id="UP000031057"/>
    </source>
</evidence>
<feature type="domain" description="FAS1" evidence="2">
    <location>
        <begin position="43"/>
        <end position="187"/>
    </location>
</feature>
<evidence type="ECO:0000313" key="3">
    <source>
        <dbReference type="EMBL" id="KHK92468.1"/>
    </source>
</evidence>
<feature type="chain" id="PRO_5002065563" description="FAS1 domain-containing protein" evidence="1">
    <location>
        <begin position="20"/>
        <end position="190"/>
    </location>
</feature>
<dbReference type="Gene3D" id="2.30.180.10">
    <property type="entry name" value="FAS1 domain"/>
    <property type="match status" value="1"/>
</dbReference>
<name>A0A0B1ZTK4_9SPHN</name>
<dbReference type="InterPro" id="IPR036378">
    <property type="entry name" value="FAS1_dom_sf"/>
</dbReference>
<organism evidence="3 4">
    <name type="scientific">Novosphingobium malaysiense</name>
    <dbReference type="NCBI Taxonomy" id="1348853"/>
    <lineage>
        <taxon>Bacteria</taxon>
        <taxon>Pseudomonadati</taxon>
        <taxon>Pseudomonadota</taxon>
        <taxon>Alphaproteobacteria</taxon>
        <taxon>Sphingomonadales</taxon>
        <taxon>Sphingomonadaceae</taxon>
        <taxon>Novosphingobium</taxon>
    </lineage>
</organism>
<sequence>MRLTYPTLVVLSASSLALAACSGGSTPSSDASLAPVQDLTPESQSVASALDNTDGLQTMAEALKETGIAGVFQGKGSYTLLAPEDDAFAALGDAGKELMASSDHAALAALIRDHILPGYLTPQDLGAAIDHSNNGQVTMATLSGDTLTFTRSDEGIVVTGSDGSQATLDGDPVASETSIAIPINGVLKKI</sequence>
<evidence type="ECO:0000256" key="1">
    <source>
        <dbReference type="SAM" id="SignalP"/>
    </source>
</evidence>